<dbReference type="PROSITE" id="PS52004">
    <property type="entry name" value="KS3_2"/>
    <property type="match status" value="1"/>
</dbReference>
<dbReference type="SMART" id="SM00822">
    <property type="entry name" value="PKS_KR"/>
    <property type="match status" value="1"/>
</dbReference>
<dbReference type="SUPFAM" id="SSF51735">
    <property type="entry name" value="NAD(P)-binding Rossmann-fold domains"/>
    <property type="match status" value="2"/>
</dbReference>
<dbReference type="FunFam" id="3.40.47.10:FF:000019">
    <property type="entry name" value="Polyketide synthase type I"/>
    <property type="match status" value="1"/>
</dbReference>
<dbReference type="Proteomes" id="UP000183940">
    <property type="component" value="Unassembled WGS sequence"/>
</dbReference>
<reference evidence="6" key="1">
    <citation type="submission" date="2016-10" db="EMBL/GenBank/DDBJ databases">
        <title>CRISPR-Cas defence system in Roseofilum reptotaenium: evidence of a bacteriophage-cyanobacterium arms race in the coral black band disease.</title>
        <authorList>
            <person name="Buerger P."/>
            <person name="Wood-Charlson E.M."/>
            <person name="Weynberg K.D."/>
            <person name="Willis B."/>
            <person name="Van Oppen M.J."/>
        </authorList>
    </citation>
    <scope>NUCLEOTIDE SEQUENCE [LARGE SCALE GENOMIC DNA]</scope>
    <source>
        <strain evidence="6">AO1-A</strain>
    </source>
</reference>
<dbReference type="Pfam" id="PF13489">
    <property type="entry name" value="Methyltransf_23"/>
    <property type="match status" value="1"/>
</dbReference>
<comment type="caution">
    <text evidence="6">The sequence shown here is derived from an EMBL/GenBank/DDBJ whole genome shotgun (WGS) entry which is preliminary data.</text>
</comment>
<dbReference type="PROSITE" id="PS00012">
    <property type="entry name" value="PHOSPHOPANTETHEINE"/>
    <property type="match status" value="1"/>
</dbReference>
<dbReference type="InterPro" id="IPR057326">
    <property type="entry name" value="KR_dom"/>
</dbReference>
<dbReference type="SUPFAM" id="SSF55048">
    <property type="entry name" value="Probable ACP-binding domain of malonyl-CoA ACP transacylase"/>
    <property type="match status" value="1"/>
</dbReference>
<protein>
    <submittedName>
        <fullName evidence="6">Uncharacterized protein</fullName>
    </submittedName>
</protein>
<dbReference type="InterPro" id="IPR020803">
    <property type="entry name" value="MeTfrase_dom"/>
</dbReference>
<dbReference type="SMART" id="SM00823">
    <property type="entry name" value="PKS_PP"/>
    <property type="match status" value="1"/>
</dbReference>
<dbReference type="CDD" id="cd02440">
    <property type="entry name" value="AdoMet_MTases"/>
    <property type="match status" value="1"/>
</dbReference>
<dbReference type="InterPro" id="IPR014031">
    <property type="entry name" value="Ketoacyl_synth_C"/>
</dbReference>
<dbReference type="Pfam" id="PF00698">
    <property type="entry name" value="Acyl_transf_1"/>
    <property type="match status" value="1"/>
</dbReference>
<dbReference type="InterPro" id="IPR016036">
    <property type="entry name" value="Malonyl_transacylase_ACP-bd"/>
</dbReference>
<dbReference type="SMART" id="SM00825">
    <property type="entry name" value="PKS_KS"/>
    <property type="match status" value="1"/>
</dbReference>
<dbReference type="Pfam" id="PF00109">
    <property type="entry name" value="ketoacyl-synt"/>
    <property type="match status" value="1"/>
</dbReference>
<evidence type="ECO:0000259" key="4">
    <source>
        <dbReference type="PROSITE" id="PS50075"/>
    </source>
</evidence>
<dbReference type="GO" id="GO:0004312">
    <property type="term" value="F:fatty acid synthase activity"/>
    <property type="evidence" value="ECO:0007669"/>
    <property type="project" value="TreeGrafter"/>
</dbReference>
<dbReference type="PROSITE" id="PS00606">
    <property type="entry name" value="KS3_1"/>
    <property type="match status" value="1"/>
</dbReference>
<dbReference type="FunFam" id="3.40.366.10:FF:000002">
    <property type="entry name" value="Probable polyketide synthase 2"/>
    <property type="match status" value="1"/>
</dbReference>
<keyword evidence="7" id="KW-1185">Reference proteome</keyword>
<dbReference type="InterPro" id="IPR050091">
    <property type="entry name" value="PKS_NRPS_Biosynth_Enz"/>
</dbReference>
<dbReference type="PANTHER" id="PTHR43775:SF37">
    <property type="entry name" value="SI:DKEY-61P9.11"/>
    <property type="match status" value="1"/>
</dbReference>
<dbReference type="InterPro" id="IPR014043">
    <property type="entry name" value="Acyl_transferase_dom"/>
</dbReference>
<dbReference type="SMART" id="SM01294">
    <property type="entry name" value="PKS_PP_betabranch"/>
    <property type="match status" value="1"/>
</dbReference>
<dbReference type="Pfam" id="PF02801">
    <property type="entry name" value="Ketoacyl-synt_C"/>
    <property type="match status" value="1"/>
</dbReference>
<dbReference type="SUPFAM" id="SSF53901">
    <property type="entry name" value="Thiolase-like"/>
    <property type="match status" value="1"/>
</dbReference>
<evidence type="ECO:0000256" key="2">
    <source>
        <dbReference type="ARBA" id="ARBA00022553"/>
    </source>
</evidence>
<dbReference type="InterPro" id="IPR029063">
    <property type="entry name" value="SAM-dependent_MTases_sf"/>
</dbReference>
<evidence type="ECO:0000256" key="3">
    <source>
        <dbReference type="ARBA" id="ARBA00022679"/>
    </source>
</evidence>
<keyword evidence="3" id="KW-0808">Transferase</keyword>
<dbReference type="Pfam" id="PF22621">
    <property type="entry name" value="CurL-like_PKS_C"/>
    <property type="match status" value="1"/>
</dbReference>
<organism evidence="6 7">
    <name type="scientific">Roseofilum reptotaenium AO1-A</name>
    <dbReference type="NCBI Taxonomy" id="1925591"/>
    <lineage>
        <taxon>Bacteria</taxon>
        <taxon>Bacillati</taxon>
        <taxon>Cyanobacteriota</taxon>
        <taxon>Cyanophyceae</taxon>
        <taxon>Desertifilales</taxon>
        <taxon>Desertifilaceae</taxon>
        <taxon>Roseofilum</taxon>
    </lineage>
</organism>
<dbReference type="InterPro" id="IPR006162">
    <property type="entry name" value="Ppantetheine_attach_site"/>
</dbReference>
<dbReference type="Gene3D" id="3.40.50.150">
    <property type="entry name" value="Vaccinia Virus protein VP39"/>
    <property type="match status" value="1"/>
</dbReference>
<dbReference type="Gene3D" id="3.40.47.10">
    <property type="match status" value="1"/>
</dbReference>
<feature type="domain" description="Carrier" evidence="4">
    <location>
        <begin position="1827"/>
        <end position="1910"/>
    </location>
</feature>
<evidence type="ECO:0000256" key="1">
    <source>
        <dbReference type="ARBA" id="ARBA00022450"/>
    </source>
</evidence>
<dbReference type="InterPro" id="IPR016035">
    <property type="entry name" value="Acyl_Trfase/lysoPLipase"/>
</dbReference>
<dbReference type="InterPro" id="IPR036736">
    <property type="entry name" value="ACP-like_sf"/>
</dbReference>
<proteinExistence type="predicted"/>
<dbReference type="Gene3D" id="3.40.366.10">
    <property type="entry name" value="Malonyl-Coenzyme A Acyl Carrier Protein, domain 2"/>
    <property type="match status" value="1"/>
</dbReference>
<dbReference type="GO" id="GO:0004315">
    <property type="term" value="F:3-oxoacyl-[acyl-carrier-protein] synthase activity"/>
    <property type="evidence" value="ECO:0007669"/>
    <property type="project" value="InterPro"/>
</dbReference>
<dbReference type="SUPFAM" id="SSF52151">
    <property type="entry name" value="FabD/lysophospholipase-like"/>
    <property type="match status" value="1"/>
</dbReference>
<keyword evidence="1" id="KW-0596">Phosphopantetheine</keyword>
<dbReference type="InterPro" id="IPR036291">
    <property type="entry name" value="NAD(P)-bd_dom_sf"/>
</dbReference>
<accession>A0A1L9QUA9</accession>
<dbReference type="Gene3D" id="1.10.1200.10">
    <property type="entry name" value="ACP-like"/>
    <property type="match status" value="1"/>
</dbReference>
<dbReference type="SMART" id="SM00828">
    <property type="entry name" value="PKS_MT"/>
    <property type="match status" value="1"/>
</dbReference>
<dbReference type="SUPFAM" id="SSF47336">
    <property type="entry name" value="ACP-like"/>
    <property type="match status" value="1"/>
</dbReference>
<gene>
    <name evidence="6" type="ORF">BI308_07420</name>
</gene>
<dbReference type="InterPro" id="IPR018201">
    <property type="entry name" value="Ketoacyl_synth_AS"/>
</dbReference>
<dbReference type="InterPro" id="IPR009081">
    <property type="entry name" value="PP-bd_ACP"/>
</dbReference>
<dbReference type="PANTHER" id="PTHR43775">
    <property type="entry name" value="FATTY ACID SYNTHASE"/>
    <property type="match status" value="1"/>
</dbReference>
<dbReference type="Pfam" id="PF21394">
    <property type="entry name" value="Beta-ketacyl_N"/>
    <property type="match status" value="1"/>
</dbReference>
<dbReference type="CDD" id="cd00833">
    <property type="entry name" value="PKS"/>
    <property type="match status" value="1"/>
</dbReference>
<dbReference type="SUPFAM" id="SSF53335">
    <property type="entry name" value="S-adenosyl-L-methionine-dependent methyltransferases"/>
    <property type="match status" value="1"/>
</dbReference>
<name>A0A1L9QUA9_9CYAN</name>
<dbReference type="Pfam" id="PF00550">
    <property type="entry name" value="PP-binding"/>
    <property type="match status" value="1"/>
</dbReference>
<dbReference type="GO" id="GO:0006633">
    <property type="term" value="P:fatty acid biosynthetic process"/>
    <property type="evidence" value="ECO:0007669"/>
    <property type="project" value="InterPro"/>
</dbReference>
<dbReference type="InterPro" id="IPR013968">
    <property type="entry name" value="PKS_KR"/>
</dbReference>
<dbReference type="InterPro" id="IPR020806">
    <property type="entry name" value="PKS_PP-bd"/>
</dbReference>
<dbReference type="Gene3D" id="3.40.50.720">
    <property type="entry name" value="NAD(P)-binding Rossmann-like Domain"/>
    <property type="match status" value="1"/>
</dbReference>
<dbReference type="SMART" id="SM00827">
    <property type="entry name" value="PKS_AT"/>
    <property type="match status" value="1"/>
</dbReference>
<dbReference type="Gene3D" id="3.30.70.3290">
    <property type="match status" value="1"/>
</dbReference>
<evidence type="ECO:0000259" key="5">
    <source>
        <dbReference type="PROSITE" id="PS52004"/>
    </source>
</evidence>
<dbReference type="STRING" id="1925591.BI308_07420"/>
<dbReference type="PROSITE" id="PS50075">
    <property type="entry name" value="CARRIER"/>
    <property type="match status" value="1"/>
</dbReference>
<evidence type="ECO:0000313" key="7">
    <source>
        <dbReference type="Proteomes" id="UP000183940"/>
    </source>
</evidence>
<dbReference type="InterPro" id="IPR014030">
    <property type="entry name" value="Ketoacyl_synth_N"/>
</dbReference>
<dbReference type="InterPro" id="IPR020841">
    <property type="entry name" value="PKS_Beta-ketoAc_synthase_dom"/>
</dbReference>
<keyword evidence="2" id="KW-0597">Phosphoprotein</keyword>
<dbReference type="InterPro" id="IPR016039">
    <property type="entry name" value="Thiolase-like"/>
</dbReference>
<sequence length="1960" mass="219329">MSQDPEYNCNSIAKLSYSYHCIVGSSNVDRKLNQNVFPVHQESVEFMKYSIEQKNGADIAIIGMACRFPGADDYNQYWENLEKGVNSISEIPPQRWDVEKHYSPIPNQPNKTISKWGGLVEGIDEFDAEFFSISPREAGKVDPQHRIMLELTWSCIEDAGYSLSQVSGKDIGVFIGACNYDSILLMNQDQQNVEGHSGTGTWTCMIPNRISSFFNLHGPSIPIDTACSSSLVALHYALKSLKESECDMALVGGLSVLFTSTTYIQMSQLGMLSPTGQCRTFSSDADGYVRGEGAGVVLLKPLTKAIEDGDRIYGVIQGSAINHGGQARTITSPNVYAQAQVIRSAHSRANISPNTVSYIESHGTGTPLGDPIEINALKRAYRQLYQQYGVKKTEKPYCGIGAVKSNIGHLEGAAGIAGLIKVLLAMKHKKLPRIVNFKALNPRINLKDTPFYMLEENQAWKRLKNESGEEIPIRAGLSSFGIGGVNAHVVLEEYREAVKVDSHLERPKQILSLSAQTEPALRDLATKYQTHLELKPEESLQSICFSANTGRTHFAEKLAIVADSNSDLQEKIADFLQNHERTGVVRGKAESQEKEIAFLFTGQGSQYVDMGRQLYETQPLFRESLDQCNEILKEYLEIPLLEVIYSQSSASLLDQTAYTQPALFSLEYALAKLWESWGIKPNAVMGHSVGEYVAATVAGVFSLEEGLKLIAMRGRLMQQLPRGGEMVAVMASESQVREAIAQSNSQVTIAAINGAESIVISGESGAIATLSSKLKSQGVKTKPLQVSHAFHSPLMEPMLAQFEAVAQEVTYSQPRIPVISNVTGQKVDADMATAQYWVNHVRQPVKFAQSIKTLHEEGYKVFLEIGPKPILLGMGRQCLPEDVGVWLPSLRPGVEEWQQMLLSLGQLYVKGFKVDWSGFNQDYTNQKVALPTYPFQRERYWIDPSENQDRNMTDQSSNSLLELISRGDSEELIQELKLSEELTEDEEKVLPKLLSILKAKYQKHLQDQGDVVGDFYDELASLTDEEAILNYIPLPGIIKGFSWVLFFAKLKIQERYHKLASTAQQEIRNIAWQKVDFSACRKVLDIGCGHGTDLMTLGQKYNHLELCGYTISEGQVELGNKKIRELNLEERARIVNGDSSQDEFPDHYDLIYGFEVICHIKKKKELFVNIKNHLNDKGHFVISDFISNASFNIDYDAHSSYLIAQQEWLYLLSESHIKIIRYVDISHEMANGLDDPNFPENLDYVCRKSNLNENARVGLQSYDNLYKMLRKGLVSYVVMTAQKQDSLSVDEIYQWNQEILQNPLRYSDVSLQQFFYGIEWQKVGARQQQKKRPQPRTWIIFSTSASLSDHDKEGVGERLKNSLEERGDRCLTVFMGETYNPKETGSWELNPSNPADFERFCQEAKVGESPRIIHLWSLETTPSQQLTQSALESGQKNGCGSVLHLVQAMEKHWNSSSPQLWLMTQGSQSILPSEEVAIAQTPLWGLGKVLSLEHPQLWGGLIDLDRQSSTSEAEILLQVLEEEAEEDQLAIRNGEIYVARLERQLLAESKPVSLSEEGSYLITGGTGALGLSVGQWLVEKGCQHLMLISRSQPSEQAQLRIESLRKQGAEVVVTQADVSVQKDMEKVFKQVKETMPPLKGVIHAAGLVGFNLLKEMEISQLEAILRPKVVGGWVLHQLTQKLELDFFVNFSSIASVWGSKGQAHYAAANHFLDGLTDYRQSLGLPTYSINWGPWSGGGMAAGESMDWLNQMGVKPLEPERAIAALEKVLASNSPQTVVADINWDLFKDLYELGGKRSFLSEISLDSEATDRERSSEQKSEVLQQLYEVPESERLEILIEHLQTDVAKIIGLSKSKLPDPELGFFRMGMDSLMAVELRNRLTATFRFSISTATLFEKSNIKDLAEYLIEEIFSEEPEEEIGVEEIDNIAPPQKIETEFEGEIDSELASELEEIQALLKEES</sequence>
<dbReference type="CDD" id="cd08955">
    <property type="entry name" value="KR_2_FAS_SDR_x"/>
    <property type="match status" value="1"/>
</dbReference>
<feature type="domain" description="Ketosynthase family 3 (KS3)" evidence="5">
    <location>
        <begin position="56"/>
        <end position="493"/>
    </location>
</feature>
<dbReference type="InterPro" id="IPR001227">
    <property type="entry name" value="Ac_transferase_dom_sf"/>
</dbReference>
<dbReference type="GO" id="GO:0031177">
    <property type="term" value="F:phosphopantetheine binding"/>
    <property type="evidence" value="ECO:0007669"/>
    <property type="project" value="InterPro"/>
</dbReference>
<dbReference type="InterPro" id="IPR049490">
    <property type="entry name" value="C883_1060-like_KR_N"/>
</dbReference>
<dbReference type="Pfam" id="PF08659">
    <property type="entry name" value="KR"/>
    <property type="match status" value="1"/>
</dbReference>
<evidence type="ECO:0000313" key="6">
    <source>
        <dbReference type="EMBL" id="OJJ26222.1"/>
    </source>
</evidence>
<dbReference type="EMBL" id="MLAW01000009">
    <property type="protein sequence ID" value="OJJ26222.1"/>
    <property type="molecule type" value="Genomic_DNA"/>
</dbReference>